<evidence type="ECO:0000313" key="2">
    <source>
        <dbReference type="Proteomes" id="UP000696573"/>
    </source>
</evidence>
<accession>A0A9N9VC14</accession>
<evidence type="ECO:0000313" key="1">
    <source>
        <dbReference type="EMBL" id="CAH0020552.1"/>
    </source>
</evidence>
<dbReference type="AlphaFoldDB" id="A0A9N9VC14"/>
<proteinExistence type="predicted"/>
<sequence>MFQYKNLSRTIRAAVERDVCGGTIVCEFDIKRRRGIIHGIFCIINSKAVTRLKRANVGKIVGPPDREARRVSVIPTVRLLRSSVIVQLLSRVVVVNVLALALQLVNGVLNRPDATGGRILGDTDGIAQTPANDVAICVLDPVTVFAEEGNVKAADLGTA</sequence>
<dbReference type="EMBL" id="CABFNQ020000645">
    <property type="protein sequence ID" value="CAH0020552.1"/>
    <property type="molecule type" value="Genomic_DNA"/>
</dbReference>
<dbReference type="Proteomes" id="UP000696573">
    <property type="component" value="Unassembled WGS sequence"/>
</dbReference>
<dbReference type="OrthoDB" id="5153282at2759"/>
<gene>
    <name evidence="1" type="ORF">CRHIZ90672A_00004363</name>
</gene>
<keyword evidence="2" id="KW-1185">Reference proteome</keyword>
<comment type="caution">
    <text evidence="1">The sequence shown here is derived from an EMBL/GenBank/DDBJ whole genome shotgun (WGS) entry which is preliminary data.</text>
</comment>
<protein>
    <submittedName>
        <fullName evidence="1">Uncharacterized protein</fullName>
    </submittedName>
</protein>
<reference evidence="1" key="1">
    <citation type="submission" date="2021-10" db="EMBL/GenBank/DDBJ databases">
        <authorList>
            <person name="Piombo E."/>
        </authorList>
    </citation>
    <scope>NUCLEOTIDE SEQUENCE</scope>
</reference>
<name>A0A9N9VC14_9HYPO</name>
<organism evidence="1 2">
    <name type="scientific">Clonostachys rhizophaga</name>
    <dbReference type="NCBI Taxonomy" id="160324"/>
    <lineage>
        <taxon>Eukaryota</taxon>
        <taxon>Fungi</taxon>
        <taxon>Dikarya</taxon>
        <taxon>Ascomycota</taxon>
        <taxon>Pezizomycotina</taxon>
        <taxon>Sordariomycetes</taxon>
        <taxon>Hypocreomycetidae</taxon>
        <taxon>Hypocreales</taxon>
        <taxon>Bionectriaceae</taxon>
        <taxon>Clonostachys</taxon>
    </lineage>
</organism>